<evidence type="ECO:0000313" key="2">
    <source>
        <dbReference type="EMBL" id="GEP99089.1"/>
    </source>
</evidence>
<reference evidence="2 5" key="2">
    <citation type="submission" date="2019-07" db="EMBL/GenBank/DDBJ databases">
        <title>Whole genome shotgun sequence of Staphylococcus arlettae NBRC 109765.</title>
        <authorList>
            <person name="Hosoyama A."/>
            <person name="Uohara A."/>
            <person name="Ohji S."/>
            <person name="Ichikawa N."/>
        </authorList>
    </citation>
    <scope>NUCLEOTIDE SEQUENCE [LARGE SCALE GENOMIC DNA]</scope>
    <source>
        <strain evidence="2 5">NBRC 109765</strain>
    </source>
</reference>
<dbReference type="CDD" id="cd04301">
    <property type="entry name" value="NAT_SF"/>
    <property type="match status" value="1"/>
</dbReference>
<dbReference type="RefSeq" id="WP_002511094.1">
    <property type="nucleotide sequence ID" value="NZ_AP019698.1"/>
</dbReference>
<keyword evidence="3" id="KW-0808">Transferase</keyword>
<protein>
    <submittedName>
        <fullName evidence="3">Acetyltransferase (GNAT) family</fullName>
    </submittedName>
</protein>
<evidence type="ECO:0000259" key="1">
    <source>
        <dbReference type="PROSITE" id="PS51186"/>
    </source>
</evidence>
<dbReference type="GO" id="GO:0016747">
    <property type="term" value="F:acyltransferase activity, transferring groups other than amino-acyl groups"/>
    <property type="evidence" value="ECO:0007669"/>
    <property type="project" value="InterPro"/>
</dbReference>
<dbReference type="Proteomes" id="UP000254956">
    <property type="component" value="Unassembled WGS sequence"/>
</dbReference>
<dbReference type="EMBL" id="UGZE01000001">
    <property type="protein sequence ID" value="SUJ19936.1"/>
    <property type="molecule type" value="Genomic_DNA"/>
</dbReference>
<dbReference type="Proteomes" id="UP000321598">
    <property type="component" value="Unassembled WGS sequence"/>
</dbReference>
<name>A0A380CHY9_9STAP</name>
<dbReference type="InterPro" id="IPR016181">
    <property type="entry name" value="Acyl_CoA_acyltransferase"/>
</dbReference>
<dbReference type="Pfam" id="PF13508">
    <property type="entry name" value="Acetyltransf_7"/>
    <property type="match status" value="1"/>
</dbReference>
<dbReference type="InterPro" id="IPR000182">
    <property type="entry name" value="GNAT_dom"/>
</dbReference>
<dbReference type="STRING" id="1212545.SARL_12131"/>
<reference evidence="3 4" key="1">
    <citation type="submission" date="2018-06" db="EMBL/GenBank/DDBJ databases">
        <authorList>
            <consortium name="Pathogen Informatics"/>
            <person name="Doyle S."/>
        </authorList>
    </citation>
    <scope>NUCLEOTIDE SEQUENCE [LARGE SCALE GENOMIC DNA]</scope>
    <source>
        <strain evidence="3 4">NCTC12413</strain>
    </source>
</reference>
<dbReference type="EMBL" id="BKAV01000001">
    <property type="protein sequence ID" value="GEP99089.1"/>
    <property type="molecule type" value="Genomic_DNA"/>
</dbReference>
<dbReference type="OrthoDB" id="156739at2"/>
<dbReference type="Gene3D" id="3.40.630.30">
    <property type="match status" value="1"/>
</dbReference>
<feature type="domain" description="N-acetyltransferase" evidence="1">
    <location>
        <begin position="11"/>
        <end position="152"/>
    </location>
</feature>
<keyword evidence="5" id="KW-1185">Reference proteome</keyword>
<proteinExistence type="predicted"/>
<gene>
    <name evidence="3" type="ORF">NCTC12413_01551</name>
    <name evidence="2" type="ORF">SAR03_01270</name>
</gene>
<evidence type="ECO:0000313" key="3">
    <source>
        <dbReference type="EMBL" id="SUJ19936.1"/>
    </source>
</evidence>
<dbReference type="SUPFAM" id="SSF55729">
    <property type="entry name" value="Acyl-CoA N-acyltransferases (Nat)"/>
    <property type="match status" value="1"/>
</dbReference>
<evidence type="ECO:0000313" key="5">
    <source>
        <dbReference type="Proteomes" id="UP000321598"/>
    </source>
</evidence>
<dbReference type="PROSITE" id="PS51186">
    <property type="entry name" value="GNAT"/>
    <property type="match status" value="1"/>
</dbReference>
<organism evidence="3 4">
    <name type="scientific">Staphylococcus arlettae</name>
    <dbReference type="NCBI Taxonomy" id="29378"/>
    <lineage>
        <taxon>Bacteria</taxon>
        <taxon>Bacillati</taxon>
        <taxon>Bacillota</taxon>
        <taxon>Bacilli</taxon>
        <taxon>Bacillales</taxon>
        <taxon>Staphylococcaceae</taxon>
        <taxon>Staphylococcus</taxon>
    </lineage>
</organism>
<evidence type="ECO:0000313" key="4">
    <source>
        <dbReference type="Proteomes" id="UP000254956"/>
    </source>
</evidence>
<dbReference type="AlphaFoldDB" id="A0A380CHY9"/>
<sequence>MTYNIIEVTKSDYRQVAVFTAKLLSELRGTTVSSSNYLVTSQQLIQHNPQWTGFLIYDESVAIGFLSLYQSTALYANGDLGIIQELYVEPSYRNRGVGSQLIHQAVTYGKTVNWQHIEVGTPNITRWPRTLHFYENQNFTAIGSRLKLYLHT</sequence>
<accession>A0A380CHY9</accession>